<dbReference type="Proteomes" id="UP001321249">
    <property type="component" value="Unassembled WGS sequence"/>
</dbReference>
<accession>A0AAJ5ZGB3</accession>
<evidence type="ECO:0000313" key="2">
    <source>
        <dbReference type="EMBL" id="MDG0866846.1"/>
    </source>
</evidence>
<dbReference type="InterPro" id="IPR017946">
    <property type="entry name" value="PLC-like_Pdiesterase_TIM-brl"/>
</dbReference>
<organism evidence="3 4">
    <name type="scientific">Candidatus Lucifugimonas marina</name>
    <dbReference type="NCBI Taxonomy" id="3038979"/>
    <lineage>
        <taxon>Bacteria</taxon>
        <taxon>Bacillati</taxon>
        <taxon>Chloroflexota</taxon>
        <taxon>Dehalococcoidia</taxon>
        <taxon>SAR202 cluster</taxon>
        <taxon>Candidatus Lucifugimonadales</taxon>
        <taxon>Candidatus Lucifugimonadaceae</taxon>
        <taxon>Candidatus Lucifugimonas</taxon>
    </lineage>
</organism>
<keyword evidence="4" id="KW-1185">Reference proteome</keyword>
<protein>
    <recommendedName>
        <fullName evidence="1">GP-PDE domain-containing protein</fullName>
    </recommendedName>
</protein>
<feature type="domain" description="GP-PDE" evidence="1">
    <location>
        <begin position="4"/>
        <end position="243"/>
    </location>
</feature>
<dbReference type="PROSITE" id="PS51704">
    <property type="entry name" value="GP_PDE"/>
    <property type="match status" value="1"/>
</dbReference>
<reference evidence="4 5" key="1">
    <citation type="submission" date="2019-11" db="EMBL/GenBank/DDBJ databases">
        <authorList>
            <person name="Cho J.-C."/>
        </authorList>
    </citation>
    <scope>NUCLEOTIDE SEQUENCE [LARGE SCALE GENOMIC DNA]</scope>
    <source>
        <strain evidence="3 4">JH1073</strain>
        <strain evidence="2 5">JH702</strain>
    </source>
</reference>
<reference evidence="3" key="2">
    <citation type="journal article" date="2023" name="Nat. Commun.">
        <title>Cultivation of marine bacteria of the SAR202 clade.</title>
        <authorList>
            <person name="Lim Y."/>
            <person name="Seo J.H."/>
            <person name="Giovannoni S.J."/>
            <person name="Kang I."/>
            <person name="Cho J.C."/>
        </authorList>
    </citation>
    <scope>NUCLEOTIDE SEQUENCE</scope>
    <source>
        <strain evidence="3">JH1073</strain>
    </source>
</reference>
<evidence type="ECO:0000259" key="1">
    <source>
        <dbReference type="PROSITE" id="PS51704"/>
    </source>
</evidence>
<dbReference type="SUPFAM" id="SSF51695">
    <property type="entry name" value="PLC-like phosphodiesterases"/>
    <property type="match status" value="1"/>
</dbReference>
<dbReference type="EMBL" id="CP046147">
    <property type="protein sequence ID" value="WFG38266.1"/>
    <property type="molecule type" value="Genomic_DNA"/>
</dbReference>
<proteinExistence type="predicted"/>
<sequence>MSKPIIIAHRGLDQTYPENTITAFKAALEKGYAIEIDVRGTKDEELIVLHDDSVDRTTDGEGRVAQMTLAEVKALDAGSWWGEEFAGERIPTFEETLDAVKEYGTADTTLFIEMKTLDPGCITKICDGLASRGLLGSTVGFGLIHMSVDVRRRFYGGSPDFQCASVANTAAELPGAIADPYASWIYVRYLMSADDVKAAHDGDMQVIASGPDVMEDLDNMVASAEAGADTVMSYMPDAFAERLNG</sequence>
<evidence type="ECO:0000313" key="4">
    <source>
        <dbReference type="Proteomes" id="UP001219901"/>
    </source>
</evidence>
<dbReference type="InterPro" id="IPR030395">
    <property type="entry name" value="GP_PDE_dom"/>
</dbReference>
<dbReference type="EMBL" id="WMBE01000002">
    <property type="protein sequence ID" value="MDG0866846.1"/>
    <property type="molecule type" value="Genomic_DNA"/>
</dbReference>
<dbReference type="Gene3D" id="3.20.20.190">
    <property type="entry name" value="Phosphatidylinositol (PI) phosphodiesterase"/>
    <property type="match status" value="1"/>
</dbReference>
<gene>
    <name evidence="2" type="ORF">GKO46_07120</name>
    <name evidence="3" type="ORF">GKO48_01125</name>
</gene>
<dbReference type="AlphaFoldDB" id="A0AAJ5ZGB3"/>
<dbReference type="Proteomes" id="UP001219901">
    <property type="component" value="Chromosome"/>
</dbReference>
<dbReference type="Pfam" id="PF03009">
    <property type="entry name" value="GDPD"/>
    <property type="match status" value="1"/>
</dbReference>
<reference evidence="4" key="3">
    <citation type="submission" date="2023-06" db="EMBL/GenBank/DDBJ databases">
        <title>Pangenomics reveal diversification of enzyme families and niche specialization in globally abundant SAR202 bacteria.</title>
        <authorList>
            <person name="Saw J.H.W."/>
        </authorList>
    </citation>
    <scope>NUCLEOTIDE SEQUENCE [LARGE SCALE GENOMIC DNA]</scope>
    <source>
        <strain evidence="4">JH1073</strain>
    </source>
</reference>
<dbReference type="PANTHER" id="PTHR46211:SF14">
    <property type="entry name" value="GLYCEROPHOSPHODIESTER PHOSPHODIESTERASE"/>
    <property type="match status" value="1"/>
</dbReference>
<evidence type="ECO:0000313" key="5">
    <source>
        <dbReference type="Proteomes" id="UP001321249"/>
    </source>
</evidence>
<dbReference type="GO" id="GO:0006629">
    <property type="term" value="P:lipid metabolic process"/>
    <property type="evidence" value="ECO:0007669"/>
    <property type="project" value="InterPro"/>
</dbReference>
<name>A0AAJ5ZGB3_9CHLR</name>
<dbReference type="RefSeq" id="WP_342824622.1">
    <property type="nucleotide sequence ID" value="NZ_CP046146.1"/>
</dbReference>
<dbReference type="GO" id="GO:0008081">
    <property type="term" value="F:phosphoric diester hydrolase activity"/>
    <property type="evidence" value="ECO:0007669"/>
    <property type="project" value="InterPro"/>
</dbReference>
<dbReference type="PANTHER" id="PTHR46211">
    <property type="entry name" value="GLYCEROPHOSPHORYL DIESTER PHOSPHODIESTERASE"/>
    <property type="match status" value="1"/>
</dbReference>
<evidence type="ECO:0000313" key="3">
    <source>
        <dbReference type="EMBL" id="WFG38266.1"/>
    </source>
</evidence>